<proteinExistence type="predicted"/>
<gene>
    <name evidence="1" type="ORF">CRX47_03235</name>
</gene>
<dbReference type="RefSeq" id="WP_098926912.1">
    <property type="nucleotide sequence ID" value="NZ_CBCRVC010000006.1"/>
</dbReference>
<dbReference type="Gene3D" id="1.10.3230.30">
    <property type="entry name" value="Phage gp6-like head-tail connector protein"/>
    <property type="match status" value="1"/>
</dbReference>
<sequence length="99" mass="12100">MDILTLIEVKKFLRIDYDDEDNFLQLCIDNATEYIRDAVDDFDTKIQIDRFKTRAKLFSMFIIQDMFDNRELTTKDNEKYKYIARSFITQMRFNPYENI</sequence>
<dbReference type="InterPro" id="IPR021146">
    <property type="entry name" value="Phage_gp6-like_head-tail"/>
</dbReference>
<keyword evidence="2" id="KW-1185">Reference proteome</keyword>
<organism evidence="1 2">
    <name type="scientific">Clostridium sporogenes</name>
    <dbReference type="NCBI Taxonomy" id="1509"/>
    <lineage>
        <taxon>Bacteria</taxon>
        <taxon>Bacillati</taxon>
        <taxon>Bacillota</taxon>
        <taxon>Clostridia</taxon>
        <taxon>Eubacteriales</taxon>
        <taxon>Clostridiaceae</taxon>
        <taxon>Clostridium</taxon>
    </lineage>
</organism>
<protein>
    <submittedName>
        <fullName evidence="1">DNA-packaging protein</fullName>
    </submittedName>
</protein>
<dbReference type="Proteomes" id="UP000223854">
    <property type="component" value="Unassembled WGS sequence"/>
</dbReference>
<comment type="caution">
    <text evidence="1">The sequence shown here is derived from an EMBL/GenBank/DDBJ whole genome shotgun (WGS) entry which is preliminary data.</text>
</comment>
<dbReference type="Pfam" id="PF05135">
    <property type="entry name" value="Phage_connect_1"/>
    <property type="match status" value="1"/>
</dbReference>
<name>A0ABX4K1L8_CLOSG</name>
<dbReference type="NCBIfam" id="TIGR01560">
    <property type="entry name" value="put_DNA_pack"/>
    <property type="match status" value="1"/>
</dbReference>
<accession>A0ABX4K1L8</accession>
<evidence type="ECO:0000313" key="1">
    <source>
        <dbReference type="EMBL" id="PHG98903.1"/>
    </source>
</evidence>
<reference evidence="1 2" key="1">
    <citation type="submission" date="2017-09" db="EMBL/GenBank/DDBJ databases">
        <title>FDA dAtabase for Regulatory Grade micrObial Sequences (FDA-ARGOS): Supporting development and validation of Infectious Disease Dx tests.</title>
        <authorList>
            <person name="Kerrigan L."/>
            <person name="Long C."/>
            <person name="Tallon L.J."/>
            <person name="Sadzewicz L."/>
            <person name="Ott S."/>
            <person name="Zhao X."/>
            <person name="Nagaraj S."/>
            <person name="Vavikolanu K."/>
            <person name="Aluvathingal J."/>
            <person name="Nadendla S."/>
            <person name="Sichtig H."/>
        </authorList>
    </citation>
    <scope>NUCLEOTIDE SEQUENCE [LARGE SCALE GENOMIC DNA]</scope>
    <source>
        <strain evidence="1 2">FDAARGOS_423</strain>
    </source>
</reference>
<dbReference type="InterPro" id="IPR006450">
    <property type="entry name" value="Phage_HK97_gp6-like"/>
</dbReference>
<dbReference type="CDD" id="cd08054">
    <property type="entry name" value="gp6"/>
    <property type="match status" value="1"/>
</dbReference>
<dbReference type="EMBL" id="PDLH01000007">
    <property type="protein sequence ID" value="PHG98903.1"/>
    <property type="molecule type" value="Genomic_DNA"/>
</dbReference>
<evidence type="ECO:0000313" key="2">
    <source>
        <dbReference type="Proteomes" id="UP000223854"/>
    </source>
</evidence>